<accession>A0ABR0AVC3</accession>
<dbReference type="Proteomes" id="UP001234178">
    <property type="component" value="Unassembled WGS sequence"/>
</dbReference>
<evidence type="ECO:0000313" key="1">
    <source>
        <dbReference type="EMBL" id="KAK4028892.1"/>
    </source>
</evidence>
<reference evidence="1 2" key="1">
    <citation type="journal article" date="2023" name="Nucleic Acids Res.">
        <title>The hologenome of Daphnia magna reveals possible DNA methylation and microbiome-mediated evolution of the host genome.</title>
        <authorList>
            <person name="Chaturvedi A."/>
            <person name="Li X."/>
            <person name="Dhandapani V."/>
            <person name="Marshall H."/>
            <person name="Kissane S."/>
            <person name="Cuenca-Cambronero M."/>
            <person name="Asole G."/>
            <person name="Calvet F."/>
            <person name="Ruiz-Romero M."/>
            <person name="Marangio P."/>
            <person name="Guigo R."/>
            <person name="Rago D."/>
            <person name="Mirbahai L."/>
            <person name="Eastwood N."/>
            <person name="Colbourne J.K."/>
            <person name="Zhou J."/>
            <person name="Mallon E."/>
            <person name="Orsini L."/>
        </authorList>
    </citation>
    <scope>NUCLEOTIDE SEQUENCE [LARGE SCALE GENOMIC DNA]</scope>
    <source>
        <strain evidence="1">LRV0_1</strain>
    </source>
</reference>
<evidence type="ECO:0000313" key="2">
    <source>
        <dbReference type="Proteomes" id="UP001234178"/>
    </source>
</evidence>
<protein>
    <submittedName>
        <fullName evidence="1">Uncharacterized protein</fullName>
    </submittedName>
</protein>
<keyword evidence="2" id="KW-1185">Reference proteome</keyword>
<gene>
    <name evidence="1" type="ORF">OUZ56_021911</name>
</gene>
<name>A0ABR0AVC3_9CRUS</name>
<proteinExistence type="predicted"/>
<sequence>MISVNLASEVFGSQVTHDILENYFSFPQENVYWHAGKTSSTKPTPLSICLRSSLNISTDVKGL</sequence>
<organism evidence="1 2">
    <name type="scientific">Daphnia magna</name>
    <dbReference type="NCBI Taxonomy" id="35525"/>
    <lineage>
        <taxon>Eukaryota</taxon>
        <taxon>Metazoa</taxon>
        <taxon>Ecdysozoa</taxon>
        <taxon>Arthropoda</taxon>
        <taxon>Crustacea</taxon>
        <taxon>Branchiopoda</taxon>
        <taxon>Diplostraca</taxon>
        <taxon>Cladocera</taxon>
        <taxon>Anomopoda</taxon>
        <taxon>Daphniidae</taxon>
        <taxon>Daphnia</taxon>
    </lineage>
</organism>
<dbReference type="EMBL" id="JAOYFB010000039">
    <property type="protein sequence ID" value="KAK4028892.1"/>
    <property type="molecule type" value="Genomic_DNA"/>
</dbReference>
<comment type="caution">
    <text evidence="1">The sequence shown here is derived from an EMBL/GenBank/DDBJ whole genome shotgun (WGS) entry which is preliminary data.</text>
</comment>